<dbReference type="CDD" id="cd08342">
    <property type="entry name" value="HPPD_N_like"/>
    <property type="match status" value="1"/>
</dbReference>
<evidence type="ECO:0000256" key="4">
    <source>
        <dbReference type="ARBA" id="ARBA00023004"/>
    </source>
</evidence>
<comment type="cofactor">
    <cofactor evidence="6">
        <name>Fe cation</name>
        <dbReference type="ChEBI" id="CHEBI:24875"/>
    </cofactor>
    <text evidence="6">Binds 1 Fe cation per subunit.</text>
</comment>
<evidence type="ECO:0000256" key="2">
    <source>
        <dbReference type="ARBA" id="ARBA00022723"/>
    </source>
</evidence>
<dbReference type="EMBL" id="WNYA01000009">
    <property type="protein sequence ID" value="KAG8555092.1"/>
    <property type="molecule type" value="Genomic_DNA"/>
</dbReference>
<dbReference type="PIRSF" id="PIRSF009283">
    <property type="entry name" value="HPP_dOase"/>
    <property type="match status" value="1"/>
</dbReference>
<sequence length="398" mass="44375">MLQVTFPFCTMTSPLVRLSHITLQVSNPQRIITDLVNKYRFRPFAARGLDGVAPCQVALRHGQVVFIVNETPEKSSLLYDAAVPLPSPDTACNISYEVEDLPGLCRHLVSNGCRLLVPPTQLHSDAGSVSYSVVKSILGNVRHTLIDRSRYTGTILPGFQPLHKEEDNPSPADVTRIDHVTYACPRGATPRIIEWYSRCFGFQHFPLREGEDPNRGFEISGPQIGLRLTSVECSGREEVGKIVMAESLPQQGLNQIDQFLQHHREGGIQHVGLLTPNIFRSAEALTDSGVLFAGQPPSYYTDPQKKEEILCAGLAPQHLARFGILLDTSTELQEDEERRILLQVFAEPLFSKDSFYLELIERRGAQGFGEGNIRALWRSMQDMIDDLSQKVQEGAVTQ</sequence>
<feature type="binding site" evidence="6">
    <location>
        <position position="270"/>
    </location>
    <ligand>
        <name>Fe cation</name>
        <dbReference type="ChEBI" id="CHEBI:24875"/>
    </ligand>
</feature>
<dbReference type="GO" id="GO:0046872">
    <property type="term" value="F:metal ion binding"/>
    <property type="evidence" value="ECO:0007669"/>
    <property type="project" value="UniProtKB-KW"/>
</dbReference>
<evidence type="ECO:0000256" key="6">
    <source>
        <dbReference type="PIRSR" id="PIRSR009283-1"/>
    </source>
</evidence>
<protein>
    <recommendedName>
        <fullName evidence="5">4-hydroxyphenylpyruvate dioxygenase</fullName>
    </recommendedName>
</protein>
<dbReference type="GO" id="GO:0003868">
    <property type="term" value="F:4-hydroxyphenylpyruvate dioxygenase activity"/>
    <property type="evidence" value="ECO:0007669"/>
    <property type="project" value="InterPro"/>
</dbReference>
<dbReference type="CDD" id="cd07250">
    <property type="entry name" value="HPPD_C_like"/>
    <property type="match status" value="1"/>
</dbReference>
<evidence type="ECO:0000313" key="8">
    <source>
        <dbReference type="EMBL" id="KAG8555092.1"/>
    </source>
</evidence>
<dbReference type="PANTHER" id="PTHR11959:SF10">
    <property type="entry name" value="4-HYDROXYPHENYLPYRUVATE DIOXYGENASE-LIKE PROTEIN"/>
    <property type="match status" value="1"/>
</dbReference>
<dbReference type="InterPro" id="IPR037523">
    <property type="entry name" value="VOC_core"/>
</dbReference>
<keyword evidence="9" id="KW-1185">Reference proteome</keyword>
<name>A0AAV7A5Q9_ENGPU</name>
<evidence type="ECO:0000256" key="3">
    <source>
        <dbReference type="ARBA" id="ARBA00022737"/>
    </source>
</evidence>
<evidence type="ECO:0000313" key="9">
    <source>
        <dbReference type="Proteomes" id="UP000824782"/>
    </source>
</evidence>
<dbReference type="InterPro" id="IPR005956">
    <property type="entry name" value="4OHPhenylPyrv_dOase"/>
</dbReference>
<dbReference type="InterPro" id="IPR041736">
    <property type="entry name" value="4OHPhenylPyrv_dOase_N"/>
</dbReference>
<keyword evidence="2 6" id="KW-0479">Metal-binding</keyword>
<comment type="similarity">
    <text evidence="1 5">Belongs to the 4HPPD family.</text>
</comment>
<dbReference type="InterPro" id="IPR041735">
    <property type="entry name" value="4OHPhenylPyrv_dOase_C"/>
</dbReference>
<organism evidence="8 9">
    <name type="scientific">Engystomops pustulosus</name>
    <name type="common">Tungara frog</name>
    <name type="synonym">Physalaemus pustulosus</name>
    <dbReference type="NCBI Taxonomy" id="76066"/>
    <lineage>
        <taxon>Eukaryota</taxon>
        <taxon>Metazoa</taxon>
        <taxon>Chordata</taxon>
        <taxon>Craniata</taxon>
        <taxon>Vertebrata</taxon>
        <taxon>Euteleostomi</taxon>
        <taxon>Amphibia</taxon>
        <taxon>Batrachia</taxon>
        <taxon>Anura</taxon>
        <taxon>Neobatrachia</taxon>
        <taxon>Hyloidea</taxon>
        <taxon>Leptodactylidae</taxon>
        <taxon>Leiuperinae</taxon>
        <taxon>Engystomops</taxon>
    </lineage>
</organism>
<accession>A0AAV7A5Q9</accession>
<proteinExistence type="inferred from homology"/>
<keyword evidence="3" id="KW-0677">Repeat</keyword>
<gene>
    <name evidence="8" type="ORF">GDO81_017580</name>
</gene>
<dbReference type="GO" id="GO:0009072">
    <property type="term" value="P:aromatic amino acid metabolic process"/>
    <property type="evidence" value="ECO:0007669"/>
    <property type="project" value="InterPro"/>
</dbReference>
<feature type="binding site" evidence="6">
    <location>
        <position position="358"/>
    </location>
    <ligand>
        <name>Fe cation</name>
        <dbReference type="ChEBI" id="CHEBI:24875"/>
    </ligand>
</feature>
<evidence type="ECO:0000256" key="5">
    <source>
        <dbReference type="PIRNR" id="PIRNR009283"/>
    </source>
</evidence>
<feature type="binding site" evidence="6">
    <location>
        <position position="179"/>
    </location>
    <ligand>
        <name>Fe cation</name>
        <dbReference type="ChEBI" id="CHEBI:24875"/>
    </ligand>
</feature>
<keyword evidence="4 6" id="KW-0408">Iron</keyword>
<feature type="domain" description="VOC" evidence="7">
    <location>
        <begin position="17"/>
        <end position="148"/>
    </location>
</feature>
<dbReference type="Gene3D" id="3.10.180.10">
    <property type="entry name" value="2,3-Dihydroxybiphenyl 1,2-Dioxygenase, domain 1"/>
    <property type="match status" value="2"/>
</dbReference>
<evidence type="ECO:0000259" key="7">
    <source>
        <dbReference type="PROSITE" id="PS51819"/>
    </source>
</evidence>
<dbReference type="AlphaFoldDB" id="A0AAV7A5Q9"/>
<comment type="caution">
    <text evidence="8">The sequence shown here is derived from an EMBL/GenBank/DDBJ whole genome shotgun (WGS) entry which is preliminary data.</text>
</comment>
<dbReference type="Proteomes" id="UP000824782">
    <property type="component" value="Unassembled WGS sequence"/>
</dbReference>
<dbReference type="SUPFAM" id="SSF54593">
    <property type="entry name" value="Glyoxalase/Bleomycin resistance protein/Dihydroxybiphenyl dioxygenase"/>
    <property type="match status" value="1"/>
</dbReference>
<reference evidence="8" key="1">
    <citation type="thesis" date="2020" institute="ProQuest LLC" country="789 East Eisenhower Parkway, Ann Arbor, MI, USA">
        <title>Comparative Genomics and Chromosome Evolution.</title>
        <authorList>
            <person name="Mudd A.B."/>
        </authorList>
    </citation>
    <scope>NUCLEOTIDE SEQUENCE</scope>
    <source>
        <strain evidence="8">237g6f4</strain>
        <tissue evidence="8">Blood</tissue>
    </source>
</reference>
<dbReference type="PANTHER" id="PTHR11959">
    <property type="entry name" value="4-HYDROXYPHENYLPYRUVATE DIOXYGENASE"/>
    <property type="match status" value="1"/>
</dbReference>
<dbReference type="PROSITE" id="PS51819">
    <property type="entry name" value="VOC"/>
    <property type="match status" value="2"/>
</dbReference>
<feature type="domain" description="VOC" evidence="7">
    <location>
        <begin position="176"/>
        <end position="338"/>
    </location>
</feature>
<evidence type="ECO:0000256" key="1">
    <source>
        <dbReference type="ARBA" id="ARBA00005877"/>
    </source>
</evidence>
<dbReference type="InterPro" id="IPR029068">
    <property type="entry name" value="Glyas_Bleomycin-R_OHBP_Dase"/>
</dbReference>